<dbReference type="AlphaFoldDB" id="A0A5B9QTA3"/>
<accession>A0A5B9QTA3</accession>
<protein>
    <recommendedName>
        <fullName evidence="5">Secreted protein</fullName>
    </recommendedName>
</protein>
<dbReference type="Proteomes" id="UP000323917">
    <property type="component" value="Chromosome"/>
</dbReference>
<dbReference type="KEGG" id="bgok:Pr1d_44940"/>
<gene>
    <name evidence="3" type="ORF">Pr1d_44940</name>
</gene>
<dbReference type="RefSeq" id="WP_148075429.1">
    <property type="nucleotide sequence ID" value="NZ_CP042913.1"/>
</dbReference>
<dbReference type="EMBL" id="CP042913">
    <property type="protein sequence ID" value="QEG37153.1"/>
    <property type="molecule type" value="Genomic_DNA"/>
</dbReference>
<evidence type="ECO:0000313" key="3">
    <source>
        <dbReference type="EMBL" id="QEG37153.1"/>
    </source>
</evidence>
<evidence type="ECO:0000256" key="1">
    <source>
        <dbReference type="SAM" id="MobiDB-lite"/>
    </source>
</evidence>
<evidence type="ECO:0000256" key="2">
    <source>
        <dbReference type="SAM" id="SignalP"/>
    </source>
</evidence>
<dbReference type="OrthoDB" id="9829653at2"/>
<evidence type="ECO:0008006" key="5">
    <source>
        <dbReference type="Google" id="ProtNLM"/>
    </source>
</evidence>
<feature type="compositionally biased region" description="Low complexity" evidence="1">
    <location>
        <begin position="220"/>
        <end position="239"/>
    </location>
</feature>
<proteinExistence type="predicted"/>
<sequence precursor="true">MKRMLSHSCVSLLALLTFFLAAANVAEAQLVQVGPGYVKAPFVRVYRTPYGTSVRAPFTRVDGGTPTFGRQYYQPPSAETHANVQSRSGNHVEDVAELSLLERQRRLVAKSAWRLDRDLAGFRSGSHWQSVLQLPSEFRQGNLPAESGEQVQPDPEAVQSALDNFDQVASERQSRKIAQLNSFRSTHRLLREYVSLLSLPTEAPDPLEPEAMDQPPVEIPAPGEQPAEELPLPLLKFPQ</sequence>
<name>A0A5B9QTA3_9BACT</name>
<feature type="chain" id="PRO_5023043520" description="Secreted protein" evidence="2">
    <location>
        <begin position="23"/>
        <end position="239"/>
    </location>
</feature>
<feature type="signal peptide" evidence="2">
    <location>
        <begin position="1"/>
        <end position="22"/>
    </location>
</feature>
<evidence type="ECO:0000313" key="4">
    <source>
        <dbReference type="Proteomes" id="UP000323917"/>
    </source>
</evidence>
<keyword evidence="2" id="KW-0732">Signal</keyword>
<feature type="region of interest" description="Disordered" evidence="1">
    <location>
        <begin position="201"/>
        <end position="239"/>
    </location>
</feature>
<keyword evidence="4" id="KW-1185">Reference proteome</keyword>
<organism evidence="3 4">
    <name type="scientific">Bythopirellula goksoeyrii</name>
    <dbReference type="NCBI Taxonomy" id="1400387"/>
    <lineage>
        <taxon>Bacteria</taxon>
        <taxon>Pseudomonadati</taxon>
        <taxon>Planctomycetota</taxon>
        <taxon>Planctomycetia</taxon>
        <taxon>Pirellulales</taxon>
        <taxon>Lacipirellulaceae</taxon>
        <taxon>Bythopirellula</taxon>
    </lineage>
</organism>
<reference evidence="3 4" key="1">
    <citation type="submission" date="2019-08" db="EMBL/GenBank/DDBJ databases">
        <title>Deep-cultivation of Planctomycetes and their phenomic and genomic characterization uncovers novel biology.</title>
        <authorList>
            <person name="Wiegand S."/>
            <person name="Jogler M."/>
            <person name="Boedeker C."/>
            <person name="Pinto D."/>
            <person name="Vollmers J."/>
            <person name="Rivas-Marin E."/>
            <person name="Kohn T."/>
            <person name="Peeters S.H."/>
            <person name="Heuer A."/>
            <person name="Rast P."/>
            <person name="Oberbeckmann S."/>
            <person name="Bunk B."/>
            <person name="Jeske O."/>
            <person name="Meyerdierks A."/>
            <person name="Storesund J.E."/>
            <person name="Kallscheuer N."/>
            <person name="Luecker S."/>
            <person name="Lage O.M."/>
            <person name="Pohl T."/>
            <person name="Merkel B.J."/>
            <person name="Hornburger P."/>
            <person name="Mueller R.-W."/>
            <person name="Bruemmer F."/>
            <person name="Labrenz M."/>
            <person name="Spormann A.M."/>
            <person name="Op den Camp H."/>
            <person name="Overmann J."/>
            <person name="Amann R."/>
            <person name="Jetten M.S.M."/>
            <person name="Mascher T."/>
            <person name="Medema M.H."/>
            <person name="Devos D.P."/>
            <person name="Kaster A.-K."/>
            <person name="Ovreas L."/>
            <person name="Rohde M."/>
            <person name="Galperin M.Y."/>
            <person name="Jogler C."/>
        </authorList>
    </citation>
    <scope>NUCLEOTIDE SEQUENCE [LARGE SCALE GENOMIC DNA]</scope>
    <source>
        <strain evidence="3 4">Pr1d</strain>
    </source>
</reference>